<evidence type="ECO:0000313" key="1">
    <source>
        <dbReference type="EMBL" id="MBC8544690.1"/>
    </source>
</evidence>
<evidence type="ECO:0008006" key="3">
    <source>
        <dbReference type="Google" id="ProtNLM"/>
    </source>
</evidence>
<dbReference type="SUPFAM" id="SSF52317">
    <property type="entry name" value="Class I glutamine amidotransferase-like"/>
    <property type="match status" value="1"/>
</dbReference>
<comment type="caution">
    <text evidence="1">The sequence shown here is derived from an EMBL/GenBank/DDBJ whole genome shotgun (WGS) entry which is preliminary data.</text>
</comment>
<dbReference type="Gene3D" id="3.20.20.80">
    <property type="entry name" value="Glycosidases"/>
    <property type="match status" value="1"/>
</dbReference>
<accession>A0A926DSX2</accession>
<dbReference type="CDD" id="cd03143">
    <property type="entry name" value="A4_beta-galactosidase_middle_domain"/>
    <property type="match status" value="1"/>
</dbReference>
<protein>
    <recommendedName>
        <fullName evidence="3">Beta-galactosidase trimerisation domain-containing protein</fullName>
    </recommendedName>
</protein>
<dbReference type="InterPro" id="IPR017853">
    <property type="entry name" value="GH"/>
</dbReference>
<gene>
    <name evidence="1" type="ORF">H8730_14170</name>
</gene>
<sequence length="653" mass="72863">MGKHWHDNAFFGLHFDLHARETDTVLGRDVTEEGLIQEFEKIKPDFVQCDCKGHPGYTSYPTKVGIASPGIVKDSLRIWRNATQKMGIPLIMHYSGVWDTAAIQEHPEYARIEPDGKPHPDSTCPLSAYTEQYLIPQMEEIIDTYDVDGFWVDGENWASAPCYCDRCTAAFIEKTGITPIPRKEEDPHWKEWADFSRENFVRHVDAFSRAIHRRKAGCTSCSNWMYTLRQPDDIKAEVDYLSGDFSWVWSIDSAIPEARIMDGRGLKWDLMAWAFTSHGPMSDWIFKSVPALCQEAGIVMSCGGAFTIYDTPNRWGPVVSWHMDDLADVARFCRARQAFSQNTATVPQAVVLHSQNHYYAHNRSLYDLSTAARPVEGALYALLENTIHTDLLTETTLRQRVDSYPLCVVPEQDPMDPETLAKLKAYVRNGGALIVSGVSCKAFEEELGVSISPEFVQGYCNASALTIPDGDRTVTLIGDWNKVTVQSASTVKPILLSRDGGPQSKRSEFPAMTVRTVGKGVIAGIYGPLFDSFAYSHYPGIRRAVGELIEAMNIPRLARITAPASLVMTMRQKEDAHFLHFVNTSGDHLTSPKNPIVESVPPAGPIHGEISMPRPASVTLEPGGAPVHWSYRDGRLLFDIPQVAIHDIVAIRH</sequence>
<dbReference type="Gene3D" id="3.40.50.880">
    <property type="match status" value="1"/>
</dbReference>
<dbReference type="InterPro" id="IPR029062">
    <property type="entry name" value="Class_I_gatase-like"/>
</dbReference>
<reference evidence="1" key="1">
    <citation type="submission" date="2020-08" db="EMBL/GenBank/DDBJ databases">
        <title>Genome public.</title>
        <authorList>
            <person name="Liu C."/>
            <person name="Sun Q."/>
        </authorList>
    </citation>
    <scope>NUCLEOTIDE SEQUENCE</scope>
    <source>
        <strain evidence="1">NSJ-32</strain>
    </source>
</reference>
<name>A0A926DSX2_9FIRM</name>
<organism evidence="1 2">
    <name type="scientific">Bianquea renquensis</name>
    <dbReference type="NCBI Taxonomy" id="2763661"/>
    <lineage>
        <taxon>Bacteria</taxon>
        <taxon>Bacillati</taxon>
        <taxon>Bacillota</taxon>
        <taxon>Clostridia</taxon>
        <taxon>Eubacteriales</taxon>
        <taxon>Bianqueaceae</taxon>
        <taxon>Bianquea</taxon>
    </lineage>
</organism>
<dbReference type="InterPro" id="IPR028212">
    <property type="entry name" value="GHL6"/>
</dbReference>
<evidence type="ECO:0000313" key="2">
    <source>
        <dbReference type="Proteomes" id="UP000657006"/>
    </source>
</evidence>
<dbReference type="SUPFAM" id="SSF51445">
    <property type="entry name" value="(Trans)glycosidases"/>
    <property type="match status" value="1"/>
</dbReference>
<dbReference type="EMBL" id="JACRSQ010000028">
    <property type="protein sequence ID" value="MBC8544690.1"/>
    <property type="molecule type" value="Genomic_DNA"/>
</dbReference>
<proteinExistence type="predicted"/>
<dbReference type="Pfam" id="PF14871">
    <property type="entry name" value="GHL6"/>
    <property type="match status" value="1"/>
</dbReference>
<dbReference type="RefSeq" id="WP_177718526.1">
    <property type="nucleotide sequence ID" value="NZ_JACRSQ010000028.1"/>
</dbReference>
<keyword evidence="2" id="KW-1185">Reference proteome</keyword>
<dbReference type="AlphaFoldDB" id="A0A926DSX2"/>
<dbReference type="Proteomes" id="UP000657006">
    <property type="component" value="Unassembled WGS sequence"/>
</dbReference>